<keyword evidence="1" id="KW-0812">Transmembrane</keyword>
<keyword evidence="1" id="KW-0472">Membrane</keyword>
<comment type="caution">
    <text evidence="2">The sequence shown here is derived from an EMBL/GenBank/DDBJ whole genome shotgun (WGS) entry which is preliminary data.</text>
</comment>
<evidence type="ECO:0000313" key="2">
    <source>
        <dbReference type="EMBL" id="CAI2373086.1"/>
    </source>
</evidence>
<keyword evidence="3" id="KW-1185">Reference proteome</keyword>
<dbReference type="AlphaFoldDB" id="A0AAD2CW27"/>
<feature type="transmembrane region" description="Helical" evidence="1">
    <location>
        <begin position="169"/>
        <end position="188"/>
    </location>
</feature>
<feature type="transmembrane region" description="Helical" evidence="1">
    <location>
        <begin position="352"/>
        <end position="371"/>
    </location>
</feature>
<name>A0AAD2CW27_EUPCR</name>
<feature type="transmembrane region" description="Helical" evidence="1">
    <location>
        <begin position="293"/>
        <end position="317"/>
    </location>
</feature>
<dbReference type="EMBL" id="CAMPGE010014413">
    <property type="protein sequence ID" value="CAI2373086.1"/>
    <property type="molecule type" value="Genomic_DNA"/>
</dbReference>
<dbReference type="InterPro" id="IPR037185">
    <property type="entry name" value="EmrE-like"/>
</dbReference>
<proteinExistence type="predicted"/>
<reference evidence="2" key="1">
    <citation type="submission" date="2023-07" db="EMBL/GenBank/DDBJ databases">
        <authorList>
            <consortium name="AG Swart"/>
            <person name="Singh M."/>
            <person name="Singh A."/>
            <person name="Seah K."/>
            <person name="Emmerich C."/>
        </authorList>
    </citation>
    <scope>NUCLEOTIDE SEQUENCE</scope>
    <source>
        <strain evidence="2">DP1</strain>
    </source>
</reference>
<evidence type="ECO:0008006" key="4">
    <source>
        <dbReference type="Google" id="ProtNLM"/>
    </source>
</evidence>
<feature type="transmembrane region" description="Helical" evidence="1">
    <location>
        <begin position="268"/>
        <end position="287"/>
    </location>
</feature>
<keyword evidence="1" id="KW-1133">Transmembrane helix</keyword>
<sequence length="376" mass="42842">MDKKSEEDDKLLESFNVSVEMKKEEKVNMQVHPTIWISLSLLVAVIYAISNISISIVAKFKIKAIALQAYGRVIGNIIPIIVVCWQEKNRKRSERKIGDEGVYFGWFYNIYYKRKRDGNGDLVENQWTNELHWDRIRGSILIGVLSTVSYAAFLLAYDKANTAGLNNGIMMSLYSMKPIFTSVLFYVFFRQTLKWFEIVAIGLCVSCAALIGLSSEQADLDAEKADSQKFIILACSFLLLALLLTCLRTTVVKYYFGDAPEVNISAVFNVNILYIDIAFLVYFYVLTYQGFEYTWFEFACGWFGGMSFSFAQYIIAYVNIRGNAGTSDALIETCTFYQTLLDMLFFERYPNLMQYSGLVIGFGATLFLIIAHKIFG</sequence>
<feature type="transmembrane region" description="Helical" evidence="1">
    <location>
        <begin position="230"/>
        <end position="256"/>
    </location>
</feature>
<gene>
    <name evidence="2" type="ORF">ECRASSUSDP1_LOCUS14424</name>
</gene>
<feature type="transmembrane region" description="Helical" evidence="1">
    <location>
        <begin position="195"/>
        <end position="215"/>
    </location>
</feature>
<organism evidence="2 3">
    <name type="scientific">Euplotes crassus</name>
    <dbReference type="NCBI Taxonomy" id="5936"/>
    <lineage>
        <taxon>Eukaryota</taxon>
        <taxon>Sar</taxon>
        <taxon>Alveolata</taxon>
        <taxon>Ciliophora</taxon>
        <taxon>Intramacronucleata</taxon>
        <taxon>Spirotrichea</taxon>
        <taxon>Hypotrichia</taxon>
        <taxon>Euplotida</taxon>
        <taxon>Euplotidae</taxon>
        <taxon>Moneuplotes</taxon>
    </lineage>
</organism>
<feature type="transmembrane region" description="Helical" evidence="1">
    <location>
        <begin position="35"/>
        <end position="58"/>
    </location>
</feature>
<feature type="transmembrane region" description="Helical" evidence="1">
    <location>
        <begin position="140"/>
        <end position="157"/>
    </location>
</feature>
<protein>
    <recommendedName>
        <fullName evidence="4">EamA domain-containing protein</fullName>
    </recommendedName>
</protein>
<accession>A0AAD2CW27</accession>
<dbReference type="Proteomes" id="UP001295684">
    <property type="component" value="Unassembled WGS sequence"/>
</dbReference>
<feature type="transmembrane region" description="Helical" evidence="1">
    <location>
        <begin position="64"/>
        <end position="85"/>
    </location>
</feature>
<evidence type="ECO:0000313" key="3">
    <source>
        <dbReference type="Proteomes" id="UP001295684"/>
    </source>
</evidence>
<evidence type="ECO:0000256" key="1">
    <source>
        <dbReference type="SAM" id="Phobius"/>
    </source>
</evidence>
<dbReference type="SUPFAM" id="SSF103481">
    <property type="entry name" value="Multidrug resistance efflux transporter EmrE"/>
    <property type="match status" value="2"/>
</dbReference>